<keyword evidence="3" id="KW-1185">Reference proteome</keyword>
<comment type="caution">
    <text evidence="2">The sequence shown here is derived from an EMBL/GenBank/DDBJ whole genome shotgun (WGS) entry which is preliminary data.</text>
</comment>
<dbReference type="PANTHER" id="PTHR43312:SF1">
    <property type="entry name" value="NADP-DEPENDENT OXIDOREDUCTASE DOMAIN-CONTAINING PROTEIN"/>
    <property type="match status" value="1"/>
</dbReference>
<dbReference type="Pfam" id="PF00248">
    <property type="entry name" value="Aldo_ket_red"/>
    <property type="match status" value="1"/>
</dbReference>
<accession>A0A849K929</accession>
<name>A0A849K929_9BURK</name>
<dbReference type="InterPro" id="IPR023210">
    <property type="entry name" value="NADP_OxRdtase_dom"/>
</dbReference>
<dbReference type="AlphaFoldDB" id="A0A849K929"/>
<dbReference type="SUPFAM" id="SSF51430">
    <property type="entry name" value="NAD(P)-linked oxidoreductase"/>
    <property type="match status" value="1"/>
</dbReference>
<evidence type="ECO:0000313" key="2">
    <source>
        <dbReference type="EMBL" id="NNU43990.1"/>
    </source>
</evidence>
<dbReference type="InterPro" id="IPR036812">
    <property type="entry name" value="NAD(P)_OxRdtase_dom_sf"/>
</dbReference>
<gene>
    <name evidence="2" type="ORF">HK415_13755</name>
</gene>
<proteinExistence type="predicted"/>
<evidence type="ECO:0000259" key="1">
    <source>
        <dbReference type="Pfam" id="PF00248"/>
    </source>
</evidence>
<reference evidence="2 3" key="1">
    <citation type="submission" date="2020-05" db="EMBL/GenBank/DDBJ databases">
        <authorList>
            <person name="Khan S.A."/>
            <person name="Jeon C.O."/>
            <person name="Chun B.H."/>
        </authorList>
    </citation>
    <scope>NUCLEOTIDE SEQUENCE [LARGE SCALE GENOMIC DNA]</scope>
    <source>
        <strain evidence="2 3">B156</strain>
    </source>
</reference>
<reference evidence="2 3" key="2">
    <citation type="submission" date="2020-06" db="EMBL/GenBank/DDBJ databases">
        <title>Ramlibacter rhizophilus sp. nov., isolated from rhizosphere soil of national flower Mugunghwa from South Korea.</title>
        <authorList>
            <person name="Zheng-Fei Y."/>
            <person name="Huan T."/>
        </authorList>
    </citation>
    <scope>NUCLEOTIDE SEQUENCE [LARGE SCALE GENOMIC DNA]</scope>
    <source>
        <strain evidence="2 3">B156</strain>
    </source>
</reference>
<evidence type="ECO:0000313" key="3">
    <source>
        <dbReference type="Proteomes" id="UP000552954"/>
    </source>
</evidence>
<sequence length="274" mass="30158">MRTRPIPGSREPLPVIGCGTYMGFDRAPGTPEFDRLPEVLKALFDAGGSVVDSSPMYGKAEAAVGQVLDEADTREEAFIATKVWTTGRDAGLRQLEESLRLLRCDTIDLVQIHNLLDWQVHLATLHAWREEDRVRYIGISHYAASAYAEVEAVLRSEPIDFLQINYSVQEPEAAQRLLPLAQEREVAVLVNRPFGGGGLMRRLQGKALPAWASEIGCTTWSQVLLKFALSHPAVTCVIPGSGSPEHMAQNAAAGCGVQPELKWWDDKLDSIRSL</sequence>
<protein>
    <submittedName>
        <fullName evidence="2">Aldo/keto reductase</fullName>
    </submittedName>
</protein>
<dbReference type="Gene3D" id="3.20.20.100">
    <property type="entry name" value="NADP-dependent oxidoreductase domain"/>
    <property type="match status" value="1"/>
</dbReference>
<organism evidence="2 3">
    <name type="scientific">Ramlibacter montanisoli</name>
    <dbReference type="NCBI Taxonomy" id="2732512"/>
    <lineage>
        <taxon>Bacteria</taxon>
        <taxon>Pseudomonadati</taxon>
        <taxon>Pseudomonadota</taxon>
        <taxon>Betaproteobacteria</taxon>
        <taxon>Burkholderiales</taxon>
        <taxon>Comamonadaceae</taxon>
        <taxon>Ramlibacter</taxon>
    </lineage>
</organism>
<dbReference type="EMBL" id="JABFCS010000001">
    <property type="protein sequence ID" value="NNU43990.1"/>
    <property type="molecule type" value="Genomic_DNA"/>
</dbReference>
<feature type="domain" description="NADP-dependent oxidoreductase" evidence="1">
    <location>
        <begin position="16"/>
        <end position="253"/>
    </location>
</feature>
<dbReference type="PANTHER" id="PTHR43312">
    <property type="entry name" value="D-THREO-ALDOSE 1-DEHYDROGENASE"/>
    <property type="match status" value="1"/>
</dbReference>
<dbReference type="InterPro" id="IPR053135">
    <property type="entry name" value="AKR2_Oxidoreductase"/>
</dbReference>
<dbReference type="RefSeq" id="WP_171563425.1">
    <property type="nucleotide sequence ID" value="NZ_JABFCS010000001.1"/>
</dbReference>
<dbReference type="Proteomes" id="UP000552954">
    <property type="component" value="Unassembled WGS sequence"/>
</dbReference>
<dbReference type="CDD" id="cd19095">
    <property type="entry name" value="AKR_PA4992-like"/>
    <property type="match status" value="1"/>
</dbReference>